<proteinExistence type="predicted"/>
<evidence type="ECO:0000256" key="1">
    <source>
        <dbReference type="SAM" id="MobiDB-lite"/>
    </source>
</evidence>
<organism evidence="2 3">
    <name type="scientific">Gymnodraco acuticeps</name>
    <name type="common">Antarctic dragonfish</name>
    <dbReference type="NCBI Taxonomy" id="8218"/>
    <lineage>
        <taxon>Eukaryota</taxon>
        <taxon>Metazoa</taxon>
        <taxon>Chordata</taxon>
        <taxon>Craniata</taxon>
        <taxon>Vertebrata</taxon>
        <taxon>Euteleostomi</taxon>
        <taxon>Actinopterygii</taxon>
        <taxon>Neopterygii</taxon>
        <taxon>Teleostei</taxon>
        <taxon>Neoteleostei</taxon>
        <taxon>Acanthomorphata</taxon>
        <taxon>Eupercaria</taxon>
        <taxon>Perciformes</taxon>
        <taxon>Notothenioidei</taxon>
        <taxon>Bathydraconidae</taxon>
        <taxon>Gymnodraco</taxon>
    </lineage>
</organism>
<protein>
    <submittedName>
        <fullName evidence="3">Acidic proline-rich protein HP43A-like</fullName>
    </submittedName>
</protein>
<name>A0A6P8VN68_GYMAC</name>
<gene>
    <name evidence="3" type="primary">LOC117556770</name>
</gene>
<dbReference type="InParanoid" id="A0A6P8VN68"/>
<feature type="region of interest" description="Disordered" evidence="1">
    <location>
        <begin position="42"/>
        <end position="203"/>
    </location>
</feature>
<dbReference type="GeneID" id="117556770"/>
<dbReference type="AlphaFoldDB" id="A0A6P8VN68"/>
<keyword evidence="2" id="KW-1185">Reference proteome</keyword>
<sequence length="203" mass="22029">MPKHYWEETTLVPVIHQRRTAGPPCCGKLPTPPTCRRNITIYGSEEETSPLEGEGGEEYRSASDGRGNRPPLPSMILSNVEGRYGGKWKSCGSTLQPVSIAKPSPDSRTTGHHRTPPDTTGHHRTPPDTTGHHRTPPDTTGHHRTPPDTTGHHRTPPDTTGHHRTPPDTTGHHRTPPDTTGHHRTPPDTGTPDTTGQASEEAG</sequence>
<reference evidence="3" key="1">
    <citation type="submission" date="2025-08" db="UniProtKB">
        <authorList>
            <consortium name="RefSeq"/>
        </authorList>
    </citation>
    <scope>IDENTIFICATION</scope>
</reference>
<dbReference type="RefSeq" id="XP_034088170.1">
    <property type="nucleotide sequence ID" value="XM_034232279.1"/>
</dbReference>
<accession>A0A6P8VN68</accession>
<evidence type="ECO:0000313" key="3">
    <source>
        <dbReference type="RefSeq" id="XP_034088170.1"/>
    </source>
</evidence>
<evidence type="ECO:0000313" key="2">
    <source>
        <dbReference type="Proteomes" id="UP000515161"/>
    </source>
</evidence>
<dbReference type="Proteomes" id="UP000515161">
    <property type="component" value="Unplaced"/>
</dbReference>
<dbReference type="KEGG" id="gacu:117556770"/>
<feature type="compositionally biased region" description="Basic and acidic residues" evidence="1">
    <location>
        <begin position="57"/>
        <end position="67"/>
    </location>
</feature>